<dbReference type="Gene3D" id="1.10.101.10">
    <property type="entry name" value="PGBD-like superfamily/PGBD"/>
    <property type="match status" value="1"/>
</dbReference>
<comment type="caution">
    <text evidence="2">The sequence shown here is derived from an EMBL/GenBank/DDBJ whole genome shotgun (WGS) entry which is preliminary data.</text>
</comment>
<evidence type="ECO:0000313" key="3">
    <source>
        <dbReference type="Proteomes" id="UP001596132"/>
    </source>
</evidence>
<dbReference type="Proteomes" id="UP001596132">
    <property type="component" value="Unassembled WGS sequence"/>
</dbReference>
<evidence type="ECO:0000259" key="1">
    <source>
        <dbReference type="Pfam" id="PF01471"/>
    </source>
</evidence>
<dbReference type="InterPro" id="IPR036365">
    <property type="entry name" value="PGBD-like_sf"/>
</dbReference>
<accession>A0ABW0Y8R6</accession>
<dbReference type="Pfam" id="PF01471">
    <property type="entry name" value="PG_binding_1"/>
    <property type="match status" value="1"/>
</dbReference>
<evidence type="ECO:0000313" key="2">
    <source>
        <dbReference type="EMBL" id="MFC5705412.1"/>
    </source>
</evidence>
<dbReference type="InterPro" id="IPR036366">
    <property type="entry name" value="PGBDSf"/>
</dbReference>
<protein>
    <submittedName>
        <fullName evidence="2">Peptidoglycan-binding protein</fullName>
    </submittedName>
</protein>
<proteinExistence type="predicted"/>
<sequence length="111" mass="11729">MSLKKGDTGAAVADLQRRLTKAGYPVEPDGWFGGATEDTLLAFQRDHMITAIGQAGPRTMAVLLGSERGNQLTVNHMRSGADLLGLPLAAMATAAQVDSLIACQQRHQNGK</sequence>
<name>A0ABW0Y8R6_9GAMM</name>
<dbReference type="InterPro" id="IPR002477">
    <property type="entry name" value="Peptidoglycan-bd-like"/>
</dbReference>
<gene>
    <name evidence="2" type="ORF">ACFPVW_04855</name>
</gene>
<dbReference type="EMBL" id="JBHSPP010000005">
    <property type="protein sequence ID" value="MFC5705412.1"/>
    <property type="molecule type" value="Genomic_DNA"/>
</dbReference>
<reference evidence="3" key="1">
    <citation type="journal article" date="2019" name="Int. J. Syst. Evol. Microbiol.">
        <title>The Global Catalogue of Microorganisms (GCM) 10K type strain sequencing project: providing services to taxonomists for standard genome sequencing and annotation.</title>
        <authorList>
            <consortium name="The Broad Institute Genomics Platform"/>
            <consortium name="The Broad Institute Genome Sequencing Center for Infectious Disease"/>
            <person name="Wu L."/>
            <person name="Ma J."/>
        </authorList>
    </citation>
    <scope>NUCLEOTIDE SEQUENCE [LARGE SCALE GENOMIC DNA]</scope>
    <source>
        <strain evidence="3">KCTC 15012</strain>
    </source>
</reference>
<feature type="domain" description="Peptidoglycan binding-like" evidence="1">
    <location>
        <begin position="8"/>
        <end position="63"/>
    </location>
</feature>
<organism evidence="2 3">
    <name type="scientific">Aeromonas eucrenophila</name>
    <dbReference type="NCBI Taxonomy" id="649"/>
    <lineage>
        <taxon>Bacteria</taxon>
        <taxon>Pseudomonadati</taxon>
        <taxon>Pseudomonadota</taxon>
        <taxon>Gammaproteobacteria</taxon>
        <taxon>Aeromonadales</taxon>
        <taxon>Aeromonadaceae</taxon>
        <taxon>Aeromonas</taxon>
    </lineage>
</organism>
<dbReference type="SUPFAM" id="SSF47090">
    <property type="entry name" value="PGBD-like"/>
    <property type="match status" value="1"/>
</dbReference>
<keyword evidence="3" id="KW-1185">Reference proteome</keyword>
<dbReference type="RefSeq" id="WP_197066176.1">
    <property type="nucleotide sequence ID" value="NZ_CDDF01000005.1"/>
</dbReference>